<evidence type="ECO:0000256" key="10">
    <source>
        <dbReference type="ARBA" id="ARBA00023002"/>
    </source>
</evidence>
<comment type="similarity">
    <text evidence="2">Belongs to the cytochrome c oxidase bacterial subunit 4 family.</text>
</comment>
<keyword evidence="19" id="KW-1185">Reference proteome</keyword>
<evidence type="ECO:0000256" key="8">
    <source>
        <dbReference type="ARBA" id="ARBA00022982"/>
    </source>
</evidence>
<dbReference type="InterPro" id="IPR005171">
    <property type="entry name" value="Cyt_c_oxidase_su4_prok"/>
</dbReference>
<dbReference type="EMBL" id="JBHUFA010000004">
    <property type="protein sequence ID" value="MFD1696208.1"/>
    <property type="molecule type" value="Genomic_DNA"/>
</dbReference>
<reference evidence="19" key="1">
    <citation type="journal article" date="2019" name="Int. J. Syst. Evol. Microbiol.">
        <title>The Global Catalogue of Microorganisms (GCM) 10K type strain sequencing project: providing services to taxonomists for standard genome sequencing and annotation.</title>
        <authorList>
            <consortium name="The Broad Institute Genomics Platform"/>
            <consortium name="The Broad Institute Genome Sequencing Center for Infectious Disease"/>
            <person name="Wu L."/>
            <person name="Ma J."/>
        </authorList>
    </citation>
    <scope>NUCLEOTIDE SEQUENCE [LARGE SCALE GENOMIC DNA]</scope>
    <source>
        <strain evidence="19">JCM 3369</strain>
    </source>
</reference>
<evidence type="ECO:0000256" key="2">
    <source>
        <dbReference type="ARBA" id="ARBA00008079"/>
    </source>
</evidence>
<dbReference type="InterPro" id="IPR050968">
    <property type="entry name" value="Cytochrome_c_oxidase_bac_sub4"/>
</dbReference>
<dbReference type="SUPFAM" id="SSF82866">
    <property type="entry name" value="Multidrug efflux transporter AcrB transmembrane domain"/>
    <property type="match status" value="1"/>
</dbReference>
<evidence type="ECO:0000256" key="9">
    <source>
        <dbReference type="ARBA" id="ARBA00022989"/>
    </source>
</evidence>
<evidence type="ECO:0000256" key="6">
    <source>
        <dbReference type="ARBA" id="ARBA00022475"/>
    </source>
</evidence>
<evidence type="ECO:0000256" key="14">
    <source>
        <dbReference type="ARBA" id="ARBA00030211"/>
    </source>
</evidence>
<evidence type="ECO:0000256" key="11">
    <source>
        <dbReference type="ARBA" id="ARBA00023136"/>
    </source>
</evidence>
<organism evidence="18 19">
    <name type="scientific">Roseibium aestuarii</name>
    <dbReference type="NCBI Taxonomy" id="2600299"/>
    <lineage>
        <taxon>Bacteria</taxon>
        <taxon>Pseudomonadati</taxon>
        <taxon>Pseudomonadota</taxon>
        <taxon>Alphaproteobacteria</taxon>
        <taxon>Hyphomicrobiales</taxon>
        <taxon>Stappiaceae</taxon>
        <taxon>Roseibium</taxon>
    </lineage>
</organism>
<sequence>MSTSSNTTHGHDHHDESHGSFKSYMIGFVLSVVLTVIPFWLVMGDVLDSKAMVLAIVFGLGAIQMLVHIYYFLHVTSKAEEGWLAMSTIFTILLVVIVMAGSIWVMFHLKENMMPSHDQIEAVRQLP</sequence>
<accession>A0ABW4JXK4</accession>
<keyword evidence="5" id="KW-0813">Transport</keyword>
<evidence type="ECO:0000256" key="5">
    <source>
        <dbReference type="ARBA" id="ARBA00022448"/>
    </source>
</evidence>
<protein>
    <recommendedName>
        <fullName evidence="4">Cytochrome bo(3) ubiquinol oxidase subunit 4</fullName>
    </recommendedName>
    <alternativeName>
        <fullName evidence="16">Cytochrome o ubiquinol oxidase subunit 4</fullName>
    </alternativeName>
    <alternativeName>
        <fullName evidence="13">Oxidase bo(3) subunit 4</fullName>
    </alternativeName>
    <alternativeName>
        <fullName evidence="14">Ubiquinol oxidase polypeptide IV</fullName>
    </alternativeName>
    <alternativeName>
        <fullName evidence="15">Ubiquinol oxidase subunit 4</fullName>
    </alternativeName>
</protein>
<comment type="caution">
    <text evidence="18">The sequence shown here is derived from an EMBL/GenBank/DDBJ whole genome shotgun (WGS) entry which is preliminary data.</text>
</comment>
<comment type="subunit">
    <text evidence="3">Heterooctamer of two A chains, two B chains, two C chains and two D chains.</text>
</comment>
<dbReference type="RefSeq" id="WP_149892890.1">
    <property type="nucleotide sequence ID" value="NZ_JBHUFA010000004.1"/>
</dbReference>
<evidence type="ECO:0000256" key="15">
    <source>
        <dbReference type="ARBA" id="ARBA00031887"/>
    </source>
</evidence>
<dbReference type="PANTHER" id="PTHR36835">
    <property type="entry name" value="CYTOCHROME BO(3) UBIQUINOL OXIDASE SUBUNIT 4"/>
    <property type="match status" value="1"/>
</dbReference>
<dbReference type="PANTHER" id="PTHR36835:SF1">
    <property type="entry name" value="CYTOCHROME BO(3) UBIQUINOL OXIDASE SUBUNIT 4"/>
    <property type="match status" value="1"/>
</dbReference>
<dbReference type="Proteomes" id="UP001597327">
    <property type="component" value="Unassembled WGS sequence"/>
</dbReference>
<feature type="transmembrane region" description="Helical" evidence="17">
    <location>
        <begin position="51"/>
        <end position="71"/>
    </location>
</feature>
<proteinExistence type="inferred from homology"/>
<keyword evidence="11 17" id="KW-0472">Membrane</keyword>
<keyword evidence="8" id="KW-0249">Electron transport</keyword>
<name>A0ABW4JXK4_9HYPH</name>
<dbReference type="Pfam" id="PF03626">
    <property type="entry name" value="COX4_pro"/>
    <property type="match status" value="1"/>
</dbReference>
<keyword evidence="10" id="KW-0560">Oxidoreductase</keyword>
<comment type="function">
    <text evidence="12">Cytochrome bo(3) ubiquinol terminal oxidase is the component of the aerobic respiratory chain of E.coli that predominates when cells are grown at high aeration. Has proton pump activity across the membrane in addition to electron transfer, pumping 2 protons/electron.</text>
</comment>
<keyword evidence="7 17" id="KW-0812">Transmembrane</keyword>
<dbReference type="InterPro" id="IPR014210">
    <property type="entry name" value="Cyt_o_ubiqinol_oxidase_su4"/>
</dbReference>
<dbReference type="NCBIfam" id="TIGR02847">
    <property type="entry name" value="CyoD"/>
    <property type="match status" value="1"/>
</dbReference>
<gene>
    <name evidence="18" type="primary">cyoD</name>
    <name evidence="18" type="ORF">ACFSC7_11830</name>
</gene>
<evidence type="ECO:0000256" key="7">
    <source>
        <dbReference type="ARBA" id="ARBA00022692"/>
    </source>
</evidence>
<evidence type="ECO:0000256" key="12">
    <source>
        <dbReference type="ARBA" id="ARBA00025694"/>
    </source>
</evidence>
<keyword evidence="6" id="KW-1003">Cell membrane</keyword>
<feature type="transmembrane region" description="Helical" evidence="17">
    <location>
        <begin position="24"/>
        <end position="44"/>
    </location>
</feature>
<feature type="transmembrane region" description="Helical" evidence="17">
    <location>
        <begin position="83"/>
        <end position="107"/>
    </location>
</feature>
<evidence type="ECO:0000313" key="18">
    <source>
        <dbReference type="EMBL" id="MFD1696208.1"/>
    </source>
</evidence>
<comment type="subcellular location">
    <subcellularLocation>
        <location evidence="1">Cell membrane</location>
        <topology evidence="1">Multi-pass membrane protein</topology>
    </subcellularLocation>
</comment>
<keyword evidence="9 17" id="KW-1133">Transmembrane helix</keyword>
<evidence type="ECO:0000256" key="17">
    <source>
        <dbReference type="SAM" id="Phobius"/>
    </source>
</evidence>
<evidence type="ECO:0000313" key="19">
    <source>
        <dbReference type="Proteomes" id="UP001597327"/>
    </source>
</evidence>
<evidence type="ECO:0000256" key="4">
    <source>
        <dbReference type="ARBA" id="ARBA00014689"/>
    </source>
</evidence>
<evidence type="ECO:0000256" key="16">
    <source>
        <dbReference type="ARBA" id="ARBA00032185"/>
    </source>
</evidence>
<evidence type="ECO:0000256" key="3">
    <source>
        <dbReference type="ARBA" id="ARBA00011700"/>
    </source>
</evidence>
<evidence type="ECO:0000256" key="1">
    <source>
        <dbReference type="ARBA" id="ARBA00004651"/>
    </source>
</evidence>
<evidence type="ECO:0000256" key="13">
    <source>
        <dbReference type="ARBA" id="ARBA00030071"/>
    </source>
</evidence>